<dbReference type="PROSITE" id="PS50157">
    <property type="entry name" value="ZINC_FINGER_C2H2_2"/>
    <property type="match status" value="1"/>
</dbReference>
<dbReference type="Pfam" id="PF13912">
    <property type="entry name" value="zf-C2H2_6"/>
    <property type="match status" value="1"/>
</dbReference>
<dbReference type="GO" id="GO:0000976">
    <property type="term" value="F:transcription cis-regulatory region binding"/>
    <property type="evidence" value="ECO:0007669"/>
    <property type="project" value="TreeGrafter"/>
</dbReference>
<gene>
    <name evidence="10" type="ORF">MTR67_008865</name>
</gene>
<evidence type="ECO:0000256" key="2">
    <source>
        <dbReference type="ARBA" id="ARBA00022737"/>
    </source>
</evidence>
<keyword evidence="1" id="KW-0479">Metal-binding</keyword>
<proteinExistence type="predicted"/>
<evidence type="ECO:0000313" key="10">
    <source>
        <dbReference type="EMBL" id="WMV15480.1"/>
    </source>
</evidence>
<feature type="region of interest" description="Disordered" evidence="8">
    <location>
        <begin position="124"/>
        <end position="145"/>
    </location>
</feature>
<keyword evidence="5" id="KW-0805">Transcription regulation</keyword>
<sequence>MALEALNSPTGTSNLQTFQFESKGQQQLRYLENWTKGERSKRSRSMDRQPTNVEYLALCLIMLAQSDDSVSQVRSLPPPVSVMKIHMPSEKIDEKMLYTCSVCGKGIGSYQALGGHKASHQKLIAGGGEGDDQSTTSTTTNGIGG</sequence>
<keyword evidence="3 7" id="KW-0863">Zinc-finger</keyword>
<name>A0AAF0Q626_SOLVR</name>
<evidence type="ECO:0000256" key="6">
    <source>
        <dbReference type="ARBA" id="ARBA00023163"/>
    </source>
</evidence>
<dbReference type="PANTHER" id="PTHR45988">
    <property type="entry name" value="C2H2 TYPE ZINC FINGER TRANSCRIPTION FACTOR FAMILY-RELATED"/>
    <property type="match status" value="1"/>
</dbReference>
<evidence type="ECO:0000256" key="3">
    <source>
        <dbReference type="ARBA" id="ARBA00022771"/>
    </source>
</evidence>
<dbReference type="PROSITE" id="PS00028">
    <property type="entry name" value="ZINC_FINGER_C2H2_1"/>
    <property type="match status" value="1"/>
</dbReference>
<evidence type="ECO:0000256" key="5">
    <source>
        <dbReference type="ARBA" id="ARBA00023015"/>
    </source>
</evidence>
<keyword evidence="2" id="KW-0677">Repeat</keyword>
<dbReference type="EMBL" id="CP133613">
    <property type="protein sequence ID" value="WMV15480.1"/>
    <property type="molecule type" value="Genomic_DNA"/>
</dbReference>
<evidence type="ECO:0000259" key="9">
    <source>
        <dbReference type="PROSITE" id="PS50157"/>
    </source>
</evidence>
<accession>A0AAF0Q626</accession>
<reference evidence="10" key="1">
    <citation type="submission" date="2023-08" db="EMBL/GenBank/DDBJ databases">
        <title>A de novo genome assembly of Solanum verrucosum Schlechtendal, a Mexican diploid species geographically isolated from the other diploid A-genome species in potato relatives.</title>
        <authorList>
            <person name="Hosaka K."/>
        </authorList>
    </citation>
    <scope>NUCLEOTIDE SEQUENCE</scope>
    <source>
        <tissue evidence="10">Young leaves</tissue>
    </source>
</reference>
<dbReference type="GO" id="GO:0008270">
    <property type="term" value="F:zinc ion binding"/>
    <property type="evidence" value="ECO:0007669"/>
    <property type="project" value="UniProtKB-KW"/>
</dbReference>
<organism evidence="10 11">
    <name type="scientific">Solanum verrucosum</name>
    <dbReference type="NCBI Taxonomy" id="315347"/>
    <lineage>
        <taxon>Eukaryota</taxon>
        <taxon>Viridiplantae</taxon>
        <taxon>Streptophyta</taxon>
        <taxon>Embryophyta</taxon>
        <taxon>Tracheophyta</taxon>
        <taxon>Spermatophyta</taxon>
        <taxon>Magnoliopsida</taxon>
        <taxon>eudicotyledons</taxon>
        <taxon>Gunneridae</taxon>
        <taxon>Pentapetalae</taxon>
        <taxon>asterids</taxon>
        <taxon>lamiids</taxon>
        <taxon>Solanales</taxon>
        <taxon>Solanaceae</taxon>
        <taxon>Solanoideae</taxon>
        <taxon>Solaneae</taxon>
        <taxon>Solanum</taxon>
    </lineage>
</organism>
<dbReference type="Proteomes" id="UP001234989">
    <property type="component" value="Chromosome 2"/>
</dbReference>
<feature type="compositionally biased region" description="Low complexity" evidence="8">
    <location>
        <begin position="133"/>
        <end position="145"/>
    </location>
</feature>
<evidence type="ECO:0000256" key="7">
    <source>
        <dbReference type="PROSITE-ProRule" id="PRU00042"/>
    </source>
</evidence>
<keyword evidence="11" id="KW-1185">Reference proteome</keyword>
<evidence type="ECO:0000256" key="4">
    <source>
        <dbReference type="ARBA" id="ARBA00022833"/>
    </source>
</evidence>
<dbReference type="AlphaFoldDB" id="A0AAF0Q626"/>
<dbReference type="InterPro" id="IPR044653">
    <property type="entry name" value="AZF1/2/3-like"/>
</dbReference>
<feature type="domain" description="C2H2-type" evidence="9">
    <location>
        <begin position="98"/>
        <end position="120"/>
    </location>
</feature>
<evidence type="ECO:0000256" key="8">
    <source>
        <dbReference type="SAM" id="MobiDB-lite"/>
    </source>
</evidence>
<evidence type="ECO:0000313" key="11">
    <source>
        <dbReference type="Proteomes" id="UP001234989"/>
    </source>
</evidence>
<dbReference type="GO" id="GO:0003700">
    <property type="term" value="F:DNA-binding transcription factor activity"/>
    <property type="evidence" value="ECO:0007669"/>
    <property type="project" value="InterPro"/>
</dbReference>
<keyword evidence="4" id="KW-0862">Zinc</keyword>
<dbReference type="GO" id="GO:0005634">
    <property type="term" value="C:nucleus"/>
    <property type="evidence" value="ECO:0007669"/>
    <property type="project" value="TreeGrafter"/>
</dbReference>
<dbReference type="InterPro" id="IPR013087">
    <property type="entry name" value="Znf_C2H2_type"/>
</dbReference>
<protein>
    <recommendedName>
        <fullName evidence="9">C2H2-type domain-containing protein</fullName>
    </recommendedName>
</protein>
<keyword evidence="6" id="KW-0804">Transcription</keyword>
<evidence type="ECO:0000256" key="1">
    <source>
        <dbReference type="ARBA" id="ARBA00022723"/>
    </source>
</evidence>
<dbReference type="PANTHER" id="PTHR45988:SF92">
    <property type="entry name" value="C2H2 TYPE ZINC FINGER TRANSCRIPTION FACTOR FAMILY-RELATED"/>
    <property type="match status" value="1"/>
</dbReference>